<evidence type="ECO:0000313" key="2">
    <source>
        <dbReference type="EMBL" id="VWL85849.1"/>
    </source>
</evidence>
<organism evidence="2 3">
    <name type="scientific">Oceanivirga miroungae</name>
    <dbReference type="NCBI Taxonomy" id="1130046"/>
    <lineage>
        <taxon>Bacteria</taxon>
        <taxon>Fusobacteriati</taxon>
        <taxon>Fusobacteriota</taxon>
        <taxon>Fusobacteriia</taxon>
        <taxon>Fusobacteriales</taxon>
        <taxon>Leptotrichiaceae</taxon>
        <taxon>Oceanivirga</taxon>
    </lineage>
</organism>
<dbReference type="RefSeq" id="WP_156683815.1">
    <property type="nucleotide sequence ID" value="NZ_CABWIB010000001.1"/>
</dbReference>
<feature type="transmembrane region" description="Helical" evidence="1">
    <location>
        <begin position="95"/>
        <end position="115"/>
    </location>
</feature>
<sequence length="175" mass="20696">MKKEMFISTILLAISIVLAILGYILFATTSFFTTILVIFILLLPTIFDFILEIEYHRLKIKFNYIILNYNYLYTTVILYLLSLILYILNFIEINIIFFSIASISFIVANSIKSYYKLKYTKEILIYKSNTILKNEVKKSNIDKDNLTLTIDLKDKSLDIKFKNFEDLKKIYFILN</sequence>
<proteinExistence type="predicted"/>
<reference evidence="2 3" key="1">
    <citation type="submission" date="2019-10" db="EMBL/GenBank/DDBJ databases">
        <authorList>
            <person name="Blom J."/>
        </authorList>
    </citation>
    <scope>NUCLEOTIDE SEQUENCE [LARGE SCALE GENOMIC DNA]</scope>
    <source>
        <strain evidence="2 3">ES3154-GLU</strain>
    </source>
</reference>
<keyword evidence="1" id="KW-0472">Membrane</keyword>
<feature type="transmembrane region" description="Helical" evidence="1">
    <location>
        <begin position="7"/>
        <end position="25"/>
    </location>
</feature>
<name>A0A6I8MFG3_9FUSO</name>
<keyword evidence="1" id="KW-0812">Transmembrane</keyword>
<gene>
    <name evidence="2" type="ORF">OMES3154_01135</name>
</gene>
<dbReference type="AlphaFoldDB" id="A0A6I8MFG3"/>
<keyword evidence="3" id="KW-1185">Reference proteome</keyword>
<keyword evidence="1" id="KW-1133">Transmembrane helix</keyword>
<dbReference type="EMBL" id="CABWIB010000001">
    <property type="protein sequence ID" value="VWL85849.1"/>
    <property type="molecule type" value="Genomic_DNA"/>
</dbReference>
<evidence type="ECO:0000313" key="3">
    <source>
        <dbReference type="Proteomes" id="UP000419017"/>
    </source>
</evidence>
<feature type="transmembrane region" description="Helical" evidence="1">
    <location>
        <begin position="71"/>
        <end position="89"/>
    </location>
</feature>
<dbReference type="Proteomes" id="UP000419017">
    <property type="component" value="Unassembled WGS sequence"/>
</dbReference>
<feature type="transmembrane region" description="Helical" evidence="1">
    <location>
        <begin position="31"/>
        <end position="51"/>
    </location>
</feature>
<accession>A0A6I8MFG3</accession>
<protein>
    <submittedName>
        <fullName evidence="2">Uncharacterized protein</fullName>
    </submittedName>
</protein>
<evidence type="ECO:0000256" key="1">
    <source>
        <dbReference type="SAM" id="Phobius"/>
    </source>
</evidence>